<keyword evidence="1" id="KW-1133">Transmembrane helix</keyword>
<dbReference type="RefSeq" id="WP_344846779.1">
    <property type="nucleotide sequence ID" value="NZ_BAABAA010000011.1"/>
</dbReference>
<sequence length="124" mass="12844">MLAISPEYTTGQIRTTFTVQPRRRLVLAAKAAVLTIVALVVGELMSLVSFLVAQQGLRSAHVNVSLSDGAAQRAVLGAGVYLVALTLLGRGLAAVIRHTAGAISAVHVLVPLALAVVLIGRRDA</sequence>
<keyword evidence="3" id="KW-1185">Reference proteome</keyword>
<evidence type="ECO:0000256" key="1">
    <source>
        <dbReference type="SAM" id="Phobius"/>
    </source>
</evidence>
<reference evidence="3" key="1">
    <citation type="journal article" date="2019" name="Int. J. Syst. Evol. Microbiol.">
        <title>The Global Catalogue of Microorganisms (GCM) 10K type strain sequencing project: providing services to taxonomists for standard genome sequencing and annotation.</title>
        <authorList>
            <consortium name="The Broad Institute Genomics Platform"/>
            <consortium name="The Broad Institute Genome Sequencing Center for Infectious Disease"/>
            <person name="Wu L."/>
            <person name="Ma J."/>
        </authorList>
    </citation>
    <scope>NUCLEOTIDE SEQUENCE [LARGE SCALE GENOMIC DNA]</scope>
    <source>
        <strain evidence="3">JCM 16928</strain>
    </source>
</reference>
<evidence type="ECO:0000313" key="2">
    <source>
        <dbReference type="EMBL" id="GAA3584818.1"/>
    </source>
</evidence>
<gene>
    <name evidence="2" type="ORF">GCM10022235_64120</name>
</gene>
<keyword evidence="1" id="KW-0472">Membrane</keyword>
<keyword evidence="1" id="KW-0812">Transmembrane</keyword>
<protein>
    <submittedName>
        <fullName evidence="2">Uncharacterized protein</fullName>
    </submittedName>
</protein>
<accession>A0ABP6YLE5</accession>
<name>A0ABP6YLE5_9ACTN</name>
<evidence type="ECO:0000313" key="3">
    <source>
        <dbReference type="Proteomes" id="UP001501222"/>
    </source>
</evidence>
<comment type="caution">
    <text evidence="2">The sequence shown here is derived from an EMBL/GenBank/DDBJ whole genome shotgun (WGS) entry which is preliminary data.</text>
</comment>
<dbReference type="Proteomes" id="UP001501222">
    <property type="component" value="Unassembled WGS sequence"/>
</dbReference>
<feature type="transmembrane region" description="Helical" evidence="1">
    <location>
        <begin position="31"/>
        <end position="53"/>
    </location>
</feature>
<dbReference type="EMBL" id="BAABAA010000011">
    <property type="protein sequence ID" value="GAA3584818.1"/>
    <property type="molecule type" value="Genomic_DNA"/>
</dbReference>
<feature type="transmembrane region" description="Helical" evidence="1">
    <location>
        <begin position="74"/>
        <end position="96"/>
    </location>
</feature>
<proteinExistence type="predicted"/>
<feature type="transmembrane region" description="Helical" evidence="1">
    <location>
        <begin position="102"/>
        <end position="120"/>
    </location>
</feature>
<organism evidence="2 3">
    <name type="scientific">Kribbella ginsengisoli</name>
    <dbReference type="NCBI Taxonomy" id="363865"/>
    <lineage>
        <taxon>Bacteria</taxon>
        <taxon>Bacillati</taxon>
        <taxon>Actinomycetota</taxon>
        <taxon>Actinomycetes</taxon>
        <taxon>Propionibacteriales</taxon>
        <taxon>Kribbellaceae</taxon>
        <taxon>Kribbella</taxon>
    </lineage>
</organism>